<dbReference type="GO" id="GO:0008168">
    <property type="term" value="F:methyltransferase activity"/>
    <property type="evidence" value="ECO:0007669"/>
    <property type="project" value="UniProtKB-KW"/>
</dbReference>
<dbReference type="Proteomes" id="UP000217276">
    <property type="component" value="Chromosome"/>
</dbReference>
<dbReference type="SUPFAM" id="SSF53335">
    <property type="entry name" value="S-adenosyl-L-methionine-dependent methyltransferases"/>
    <property type="match status" value="1"/>
</dbReference>
<evidence type="ECO:0000313" key="1">
    <source>
        <dbReference type="EMBL" id="ATA81811.1"/>
    </source>
</evidence>
<evidence type="ECO:0000313" key="2">
    <source>
        <dbReference type="Proteomes" id="UP000217276"/>
    </source>
</evidence>
<dbReference type="Gene3D" id="3.40.50.150">
    <property type="entry name" value="Vaccinia Virus protein VP39"/>
    <property type="match status" value="1"/>
</dbReference>
<organism evidence="1 2">
    <name type="scientific">Capnocytophaga leadbetteri</name>
    <dbReference type="NCBI Taxonomy" id="327575"/>
    <lineage>
        <taxon>Bacteria</taxon>
        <taxon>Pseudomonadati</taxon>
        <taxon>Bacteroidota</taxon>
        <taxon>Flavobacteriia</taxon>
        <taxon>Flavobacteriales</taxon>
        <taxon>Flavobacteriaceae</taxon>
        <taxon>Capnocytophaga</taxon>
    </lineage>
</organism>
<accession>A0A250F9L3</accession>
<protein>
    <submittedName>
        <fullName evidence="1">Methyltransferase</fullName>
    </submittedName>
</protein>
<sequence>MYKKLPKKRYERTLTILKKYAPQGATILDVGVVNPFSELMQAEGYTVRNTQGEDLDFQAECLQSLPADFATALEILEHLVNPLAVLQQLPTQKLLVTVPLRLWFARAYRNTNDPRDCHYHEFEDWQLDMLLEKAGWHIVYREKWTHPVGKWGIRPLLRLFTPRYYAVYAVRG</sequence>
<dbReference type="RefSeq" id="WP_095913883.1">
    <property type="nucleotide sequence ID" value="NZ_CAUUPF010000053.1"/>
</dbReference>
<name>A0A250F9L3_9FLAO</name>
<keyword evidence="2" id="KW-1185">Reference proteome</keyword>
<gene>
    <name evidence="1" type="ORF">CGC53_05340</name>
</gene>
<reference evidence="2" key="1">
    <citation type="submission" date="2017-06" db="EMBL/GenBank/DDBJ databases">
        <title>Capnocytophaga spp. assemblies.</title>
        <authorList>
            <person name="Gulvik C.A."/>
        </authorList>
    </citation>
    <scope>NUCLEOTIDE SEQUENCE [LARGE SCALE GENOMIC DNA]</scope>
    <source>
        <strain evidence="2">H6253</strain>
    </source>
</reference>
<dbReference type="EMBL" id="CP022384">
    <property type="protein sequence ID" value="ATA81811.1"/>
    <property type="molecule type" value="Genomic_DNA"/>
</dbReference>
<dbReference type="AlphaFoldDB" id="A0A250F9L3"/>
<dbReference type="KEGG" id="clk:CGC53_05340"/>
<keyword evidence="1" id="KW-0808">Transferase</keyword>
<keyword evidence="1" id="KW-0489">Methyltransferase</keyword>
<dbReference type="GO" id="GO:0032259">
    <property type="term" value="P:methylation"/>
    <property type="evidence" value="ECO:0007669"/>
    <property type="project" value="UniProtKB-KW"/>
</dbReference>
<dbReference type="InterPro" id="IPR029063">
    <property type="entry name" value="SAM-dependent_MTases_sf"/>
</dbReference>
<proteinExistence type="predicted"/>